<dbReference type="EMBL" id="SRMA01025866">
    <property type="protein sequence ID" value="TRY90277.1"/>
    <property type="molecule type" value="Genomic_DNA"/>
</dbReference>
<dbReference type="Pfam" id="PF13903">
    <property type="entry name" value="Claudin_2"/>
    <property type="match status" value="1"/>
</dbReference>
<dbReference type="GO" id="GO:0007517">
    <property type="term" value="P:muscle organ development"/>
    <property type="evidence" value="ECO:0007669"/>
    <property type="project" value="UniProtKB-KW"/>
</dbReference>
<evidence type="ECO:0000313" key="13">
    <source>
        <dbReference type="Proteomes" id="UP000316079"/>
    </source>
</evidence>
<evidence type="ECO:0000256" key="7">
    <source>
        <dbReference type="ARBA" id="ARBA00022729"/>
    </source>
</evidence>
<feature type="transmembrane region" description="Helical" evidence="11">
    <location>
        <begin position="86"/>
        <end position="107"/>
    </location>
</feature>
<name>A0A553QK18_9TELE</name>
<evidence type="ECO:0000256" key="6">
    <source>
        <dbReference type="ARBA" id="ARBA00022692"/>
    </source>
</evidence>
<dbReference type="AlphaFoldDB" id="A0A553QK18"/>
<evidence type="ECO:0000256" key="11">
    <source>
        <dbReference type="SAM" id="Phobius"/>
    </source>
</evidence>
<evidence type="ECO:0000256" key="3">
    <source>
        <dbReference type="ARBA" id="ARBA00014600"/>
    </source>
</evidence>
<keyword evidence="9 11" id="KW-0472">Membrane</keyword>
<dbReference type="PANTHER" id="PTHR32012:SF0">
    <property type="entry name" value="TRANSMEMBRANE PROTEIN 182"/>
    <property type="match status" value="1"/>
</dbReference>
<dbReference type="InterPro" id="IPR026763">
    <property type="entry name" value="TMEM182"/>
</dbReference>
<protein>
    <recommendedName>
        <fullName evidence="3">Transmembrane protein 182</fullName>
    </recommendedName>
</protein>
<comment type="subcellular location">
    <subcellularLocation>
        <location evidence="1">Cell membrane</location>
        <topology evidence="1">Multi-pass membrane protein</topology>
    </subcellularLocation>
</comment>
<dbReference type="Proteomes" id="UP000316079">
    <property type="component" value="Unassembled WGS sequence"/>
</dbReference>
<evidence type="ECO:0000313" key="12">
    <source>
        <dbReference type="EMBL" id="TRY90277.1"/>
    </source>
</evidence>
<evidence type="ECO:0000256" key="2">
    <source>
        <dbReference type="ARBA" id="ARBA00006418"/>
    </source>
</evidence>
<keyword evidence="6 11" id="KW-0812">Transmembrane</keyword>
<proteinExistence type="inferred from homology"/>
<keyword evidence="5" id="KW-0517">Myogenesis</keyword>
<dbReference type="STRING" id="623744.A0A553QK18"/>
<dbReference type="OrthoDB" id="9942154at2759"/>
<sequence>MKDDDLWRFWFENQAHERVCIPAYLLPFPIPDQSYNTTSYQSAIIYRGFWSISMLLGVAAVVAGGFIIICAVPFSSHRLYKAGGGLFLISGFFLLVVTVMYVIWIHVLDVLGPYEDYRRSECSGFELKATYGLSFMFAAVGVFFCLLSGLLFLAMGRTVNHHYN</sequence>
<evidence type="ECO:0000256" key="5">
    <source>
        <dbReference type="ARBA" id="ARBA00022541"/>
    </source>
</evidence>
<evidence type="ECO:0000256" key="8">
    <source>
        <dbReference type="ARBA" id="ARBA00022989"/>
    </source>
</evidence>
<organism evidence="12 13">
    <name type="scientific">Danionella cerebrum</name>
    <dbReference type="NCBI Taxonomy" id="2873325"/>
    <lineage>
        <taxon>Eukaryota</taxon>
        <taxon>Metazoa</taxon>
        <taxon>Chordata</taxon>
        <taxon>Craniata</taxon>
        <taxon>Vertebrata</taxon>
        <taxon>Euteleostomi</taxon>
        <taxon>Actinopterygii</taxon>
        <taxon>Neopterygii</taxon>
        <taxon>Teleostei</taxon>
        <taxon>Ostariophysi</taxon>
        <taxon>Cypriniformes</taxon>
        <taxon>Danionidae</taxon>
        <taxon>Danioninae</taxon>
        <taxon>Danionella</taxon>
    </lineage>
</organism>
<feature type="transmembrane region" description="Helical" evidence="11">
    <location>
        <begin position="133"/>
        <end position="154"/>
    </location>
</feature>
<evidence type="ECO:0000256" key="9">
    <source>
        <dbReference type="ARBA" id="ARBA00023136"/>
    </source>
</evidence>
<keyword evidence="4" id="KW-1003">Cell membrane</keyword>
<comment type="similarity">
    <text evidence="2">Belongs to the TMEM182 family.</text>
</comment>
<evidence type="ECO:0000256" key="1">
    <source>
        <dbReference type="ARBA" id="ARBA00004651"/>
    </source>
</evidence>
<comment type="caution">
    <text evidence="12">The sequence shown here is derived from an EMBL/GenBank/DDBJ whole genome shotgun (WGS) entry which is preliminary data.</text>
</comment>
<accession>A0A553QK18</accession>
<dbReference type="InterPro" id="IPR004031">
    <property type="entry name" value="PMP22/EMP/MP20/Claudin"/>
</dbReference>
<reference evidence="12 13" key="1">
    <citation type="journal article" date="2019" name="Sci. Data">
        <title>Hybrid genome assembly and annotation of Danionella translucida.</title>
        <authorList>
            <person name="Kadobianskyi M."/>
            <person name="Schulze L."/>
            <person name="Schuelke M."/>
            <person name="Judkewitz B."/>
        </authorList>
    </citation>
    <scope>NUCLEOTIDE SEQUENCE [LARGE SCALE GENOMIC DNA]</scope>
    <source>
        <strain evidence="12 13">Bolton</strain>
    </source>
</reference>
<evidence type="ECO:0000256" key="4">
    <source>
        <dbReference type="ARBA" id="ARBA00022475"/>
    </source>
</evidence>
<evidence type="ECO:0000256" key="10">
    <source>
        <dbReference type="ARBA" id="ARBA00023180"/>
    </source>
</evidence>
<dbReference type="PANTHER" id="PTHR32012">
    <property type="entry name" value="TRANSMEMBRANE PROTEIN 182-RELATED"/>
    <property type="match status" value="1"/>
</dbReference>
<dbReference type="GO" id="GO:0005886">
    <property type="term" value="C:plasma membrane"/>
    <property type="evidence" value="ECO:0007669"/>
    <property type="project" value="UniProtKB-SubCell"/>
</dbReference>
<feature type="transmembrane region" description="Helical" evidence="11">
    <location>
        <begin position="49"/>
        <end position="74"/>
    </location>
</feature>
<dbReference type="Gene3D" id="1.20.140.150">
    <property type="match status" value="1"/>
</dbReference>
<keyword evidence="10" id="KW-0325">Glycoprotein</keyword>
<keyword evidence="13" id="KW-1185">Reference proteome</keyword>
<gene>
    <name evidence="12" type="ORF">DNTS_025659</name>
</gene>
<keyword evidence="7" id="KW-0732">Signal</keyword>
<keyword evidence="8 11" id="KW-1133">Transmembrane helix</keyword>